<reference evidence="8 9" key="1">
    <citation type="submission" date="2015-09" db="EMBL/GenBank/DDBJ databases">
        <authorList>
            <consortium name="Pathogen Informatics"/>
        </authorList>
    </citation>
    <scope>NUCLEOTIDE SEQUENCE [LARGE SCALE GENOMIC DNA]</scope>
    <source>
        <strain evidence="8 9">2789STDY5608850</strain>
    </source>
</reference>
<evidence type="ECO:0000256" key="2">
    <source>
        <dbReference type="ARBA" id="ARBA00011900"/>
    </source>
</evidence>
<keyword evidence="5 7" id="KW-0949">S-adenosyl-L-methionine</keyword>
<dbReference type="EC" id="2.1.1.72" evidence="2 7"/>
<protein>
    <recommendedName>
        <fullName evidence="2 7">Site-specific DNA-methyltransferase (adenine-specific)</fullName>
        <ecNumber evidence="2 7">2.1.1.72</ecNumber>
    </recommendedName>
</protein>
<dbReference type="RefSeq" id="WP_055653282.1">
    <property type="nucleotide sequence ID" value="NZ_CABIXC010000002.1"/>
</dbReference>
<dbReference type="GO" id="GO:0009007">
    <property type="term" value="F:site-specific DNA-methyltransferase (adenine-specific) activity"/>
    <property type="evidence" value="ECO:0007669"/>
    <property type="project" value="UniProtKB-UniRule"/>
</dbReference>
<dbReference type="InterPro" id="IPR029063">
    <property type="entry name" value="SAM-dependent_MTases_sf"/>
</dbReference>
<dbReference type="Gene3D" id="1.10.1020.10">
    <property type="entry name" value="Adenine-specific Methyltransferase, Domain 2"/>
    <property type="match status" value="1"/>
</dbReference>
<dbReference type="GO" id="GO:0009307">
    <property type="term" value="P:DNA restriction-modification system"/>
    <property type="evidence" value="ECO:0007669"/>
    <property type="project" value="InterPro"/>
</dbReference>
<sequence length="289" mass="33262">MYIKSPLNYTGGKYKILKPVLGAFPRQIGSFVDLFAGGFNVGINVEADRIFCNDQITYLIGMFGLFRETETEVLLTRIRGLIAAYQLTQQNKEGYLELRRHYNESKDLMELFVLTCYAFNHQIRFNNSHEFNSPFGTNRSSFNGNIEKNLTAFCRALKEKDIVFSTTDFREMDLGFLGENDLIYCDPPYLISTGSYNDGNRGFRDWHEEEEAALLGLLDRLNGQGTRFALSNVLYHKGLSNDLLIEWSQNYHITYIDKSYANCNYHFKDRDAVTVEVLITNYVPEGAEE</sequence>
<dbReference type="AlphaFoldDB" id="A0A173ZIF7"/>
<dbReference type="GO" id="GO:0032259">
    <property type="term" value="P:methylation"/>
    <property type="evidence" value="ECO:0007669"/>
    <property type="project" value="UniProtKB-KW"/>
</dbReference>
<dbReference type="Pfam" id="PF02086">
    <property type="entry name" value="MethyltransfD12"/>
    <property type="match status" value="1"/>
</dbReference>
<dbReference type="GO" id="GO:0043565">
    <property type="term" value="F:sequence-specific DNA binding"/>
    <property type="evidence" value="ECO:0007669"/>
    <property type="project" value="TreeGrafter"/>
</dbReference>
<proteinExistence type="inferred from homology"/>
<dbReference type="PANTHER" id="PTHR30481:SF3">
    <property type="entry name" value="DNA ADENINE METHYLASE"/>
    <property type="match status" value="1"/>
</dbReference>
<comment type="similarity">
    <text evidence="1 7">Belongs to the N(4)/N(6)-methyltransferase family.</text>
</comment>
<comment type="catalytic activity">
    <reaction evidence="6 7">
        <text>a 2'-deoxyadenosine in DNA + S-adenosyl-L-methionine = an N(6)-methyl-2'-deoxyadenosine in DNA + S-adenosyl-L-homocysteine + H(+)</text>
        <dbReference type="Rhea" id="RHEA:15197"/>
        <dbReference type="Rhea" id="RHEA-COMP:12418"/>
        <dbReference type="Rhea" id="RHEA-COMP:12419"/>
        <dbReference type="ChEBI" id="CHEBI:15378"/>
        <dbReference type="ChEBI" id="CHEBI:57856"/>
        <dbReference type="ChEBI" id="CHEBI:59789"/>
        <dbReference type="ChEBI" id="CHEBI:90615"/>
        <dbReference type="ChEBI" id="CHEBI:90616"/>
        <dbReference type="EC" id="2.1.1.72"/>
    </reaction>
</comment>
<dbReference type="SUPFAM" id="SSF53335">
    <property type="entry name" value="S-adenosyl-L-methionine-dependent methyltransferases"/>
    <property type="match status" value="1"/>
</dbReference>
<dbReference type="NCBIfam" id="TIGR00571">
    <property type="entry name" value="dam"/>
    <property type="match status" value="1"/>
</dbReference>
<evidence type="ECO:0000256" key="6">
    <source>
        <dbReference type="ARBA" id="ARBA00047942"/>
    </source>
</evidence>
<evidence type="ECO:0000256" key="7">
    <source>
        <dbReference type="RuleBase" id="RU361257"/>
    </source>
</evidence>
<evidence type="ECO:0000313" key="8">
    <source>
        <dbReference type="EMBL" id="CUN76011.1"/>
    </source>
</evidence>
<evidence type="ECO:0000256" key="4">
    <source>
        <dbReference type="ARBA" id="ARBA00022679"/>
    </source>
</evidence>
<evidence type="ECO:0000313" key="9">
    <source>
        <dbReference type="Proteomes" id="UP000095651"/>
    </source>
</evidence>
<gene>
    <name evidence="8" type="primary">fokIM_2</name>
    <name evidence="8" type="ORF">ERS852407_01018</name>
</gene>
<dbReference type="GO" id="GO:0006298">
    <property type="term" value="P:mismatch repair"/>
    <property type="evidence" value="ECO:0007669"/>
    <property type="project" value="TreeGrafter"/>
</dbReference>
<dbReference type="InterPro" id="IPR012263">
    <property type="entry name" value="M_m6A_EcoRV"/>
</dbReference>
<evidence type="ECO:0000256" key="3">
    <source>
        <dbReference type="ARBA" id="ARBA00022603"/>
    </source>
</evidence>
<dbReference type="InterPro" id="IPR023095">
    <property type="entry name" value="Ade_MeTrfase_dom_2"/>
</dbReference>
<dbReference type="PIRSF" id="PIRSF000398">
    <property type="entry name" value="M_m6A_EcoRV"/>
    <property type="match status" value="1"/>
</dbReference>
<dbReference type="GO" id="GO:1904047">
    <property type="term" value="F:S-adenosyl-L-methionine binding"/>
    <property type="evidence" value="ECO:0007669"/>
    <property type="project" value="TreeGrafter"/>
</dbReference>
<keyword evidence="4 7" id="KW-0808">Transferase</keyword>
<dbReference type="PANTHER" id="PTHR30481">
    <property type="entry name" value="DNA ADENINE METHYLASE"/>
    <property type="match status" value="1"/>
</dbReference>
<evidence type="ECO:0000256" key="5">
    <source>
        <dbReference type="ARBA" id="ARBA00022691"/>
    </source>
</evidence>
<organism evidence="8 9">
    <name type="scientific">Hungatella hathewayi</name>
    <dbReference type="NCBI Taxonomy" id="154046"/>
    <lineage>
        <taxon>Bacteria</taxon>
        <taxon>Bacillati</taxon>
        <taxon>Bacillota</taxon>
        <taxon>Clostridia</taxon>
        <taxon>Lachnospirales</taxon>
        <taxon>Lachnospiraceae</taxon>
        <taxon>Hungatella</taxon>
    </lineage>
</organism>
<dbReference type="Gene3D" id="3.40.50.150">
    <property type="entry name" value="Vaccinia Virus protein VP39"/>
    <property type="match status" value="1"/>
</dbReference>
<accession>A0A173ZIF7</accession>
<dbReference type="PROSITE" id="PS00092">
    <property type="entry name" value="N6_MTASE"/>
    <property type="match status" value="1"/>
</dbReference>
<keyword evidence="3 7" id="KW-0489">Methyltransferase</keyword>
<dbReference type="EMBL" id="CYZE01000002">
    <property type="protein sequence ID" value="CUN76011.1"/>
    <property type="molecule type" value="Genomic_DNA"/>
</dbReference>
<dbReference type="InterPro" id="IPR002052">
    <property type="entry name" value="DNA_methylase_N6_adenine_CS"/>
</dbReference>
<evidence type="ECO:0000256" key="1">
    <source>
        <dbReference type="ARBA" id="ARBA00006594"/>
    </source>
</evidence>
<dbReference type="PRINTS" id="PR00505">
    <property type="entry name" value="D12N6MTFRASE"/>
</dbReference>
<dbReference type="Proteomes" id="UP000095651">
    <property type="component" value="Unassembled WGS sequence"/>
</dbReference>
<dbReference type="InterPro" id="IPR012327">
    <property type="entry name" value="MeTrfase_D12"/>
</dbReference>
<name>A0A173ZIF7_9FIRM</name>